<proteinExistence type="predicted"/>
<feature type="region of interest" description="Disordered" evidence="1">
    <location>
        <begin position="1"/>
        <end position="91"/>
    </location>
</feature>
<dbReference type="OrthoDB" id="10264738at2759"/>
<feature type="compositionally biased region" description="Gly residues" evidence="1">
    <location>
        <begin position="64"/>
        <end position="83"/>
    </location>
</feature>
<dbReference type="SMART" id="SM00332">
    <property type="entry name" value="PP2Cc"/>
    <property type="match status" value="1"/>
</dbReference>
<dbReference type="AlphaFoldDB" id="A0A2R5G8W9"/>
<dbReference type="SUPFAM" id="SSF81606">
    <property type="entry name" value="PP2C-like"/>
    <property type="match status" value="1"/>
</dbReference>
<keyword evidence="4" id="KW-1185">Reference proteome</keyword>
<organism evidence="3 4">
    <name type="scientific">Hondaea fermentalgiana</name>
    <dbReference type="NCBI Taxonomy" id="2315210"/>
    <lineage>
        <taxon>Eukaryota</taxon>
        <taxon>Sar</taxon>
        <taxon>Stramenopiles</taxon>
        <taxon>Bigyra</taxon>
        <taxon>Labyrinthulomycetes</taxon>
        <taxon>Thraustochytrida</taxon>
        <taxon>Thraustochytriidae</taxon>
        <taxon>Hondaea</taxon>
    </lineage>
</organism>
<protein>
    <submittedName>
        <fullName evidence="3">Protein phosphatase, putative</fullName>
    </submittedName>
</protein>
<dbReference type="InterPro" id="IPR036457">
    <property type="entry name" value="PPM-type-like_dom_sf"/>
</dbReference>
<feature type="compositionally biased region" description="Basic and acidic residues" evidence="1">
    <location>
        <begin position="29"/>
        <end position="45"/>
    </location>
</feature>
<dbReference type="InParanoid" id="A0A2R5G8W9"/>
<evidence type="ECO:0000313" key="3">
    <source>
        <dbReference type="EMBL" id="GBG26779.1"/>
    </source>
</evidence>
<dbReference type="PROSITE" id="PS51746">
    <property type="entry name" value="PPM_2"/>
    <property type="match status" value="1"/>
</dbReference>
<dbReference type="InterPro" id="IPR001932">
    <property type="entry name" value="PPM-type_phosphatase-like_dom"/>
</dbReference>
<accession>A0A2R5G8W9</accession>
<dbReference type="EMBL" id="BEYU01000023">
    <property type="protein sequence ID" value="GBG26779.1"/>
    <property type="molecule type" value="Genomic_DNA"/>
</dbReference>
<evidence type="ECO:0000259" key="2">
    <source>
        <dbReference type="PROSITE" id="PS51746"/>
    </source>
</evidence>
<name>A0A2R5G8W9_9STRA</name>
<dbReference type="InterPro" id="IPR015655">
    <property type="entry name" value="PP2C"/>
</dbReference>
<dbReference type="Pfam" id="PF00481">
    <property type="entry name" value="PP2C"/>
    <property type="match status" value="1"/>
</dbReference>
<reference evidence="3 4" key="1">
    <citation type="submission" date="2017-12" db="EMBL/GenBank/DDBJ databases">
        <title>Sequencing, de novo assembly and annotation of complete genome of a new Thraustochytrid species, strain FCC1311.</title>
        <authorList>
            <person name="Sedici K."/>
            <person name="Godart F."/>
            <person name="Aiese Cigliano R."/>
            <person name="Sanseverino W."/>
            <person name="Barakat M."/>
            <person name="Ortet P."/>
            <person name="Marechal E."/>
            <person name="Cagnac O."/>
            <person name="Amato A."/>
        </authorList>
    </citation>
    <scope>NUCLEOTIDE SEQUENCE [LARGE SCALE GENOMIC DNA]</scope>
</reference>
<dbReference type="PANTHER" id="PTHR47992">
    <property type="entry name" value="PROTEIN PHOSPHATASE"/>
    <property type="match status" value="1"/>
</dbReference>
<dbReference type="Proteomes" id="UP000241890">
    <property type="component" value="Unassembled WGS sequence"/>
</dbReference>
<comment type="caution">
    <text evidence="3">The sequence shown here is derived from an EMBL/GenBank/DDBJ whole genome shotgun (WGS) entry which is preliminary data.</text>
</comment>
<feature type="domain" description="PPM-type phosphatase" evidence="2">
    <location>
        <begin position="169"/>
        <end position="452"/>
    </location>
</feature>
<dbReference type="CDD" id="cd00143">
    <property type="entry name" value="PP2Cc"/>
    <property type="match status" value="1"/>
</dbReference>
<gene>
    <name evidence="3" type="ORF">FCC1311_030012</name>
</gene>
<dbReference type="Gene3D" id="3.60.40.10">
    <property type="entry name" value="PPM-type phosphatase domain"/>
    <property type="match status" value="1"/>
</dbReference>
<evidence type="ECO:0000256" key="1">
    <source>
        <dbReference type="SAM" id="MobiDB-lite"/>
    </source>
</evidence>
<sequence>MGCTQSAAPGPRAVASSRTKEIPGAPKGAESKARHDAQGLGKAHEDDDSDQDSGNTSDAEEVRAGGGAGRGGDSGGGVPGGAGSSDLTKGVDVPEIDLEGLVAEVNTDRKRLSIMKSNHQDPRKLRPGLRMHRPSSSANGSGEVDLKDPGEDIGNGAFGENGVCETLKLAYSCVTRPGNDPAKRQKENQDTYCVQSCLDRDKESFSVMVFDGHGPNGAQASKYMREHLLRVWLDLGLGTPMCRSEEEIRRILHNGCVEMNHRLATSHIDVYVSGSTGIMGVMKKNKLYVANVGDSRAVLGRVSPTGQLEAVDLSEDQKPDRPDEHARIIRYGGRVFEWGVPRVWQRDVDMPGLAMARSFGDLAAEAVGVYAEPEVTVTELTKDDKFLIFATDGVWEFLSSSDVVKIIGKHVENKPAGQAARDACVEVIKMSVAKWNAVEDVVDDSTCVIIALHDDNESEIAPDANYPAGESTSEPL</sequence>
<evidence type="ECO:0000313" key="4">
    <source>
        <dbReference type="Proteomes" id="UP000241890"/>
    </source>
</evidence>
<dbReference type="GO" id="GO:0004722">
    <property type="term" value="F:protein serine/threonine phosphatase activity"/>
    <property type="evidence" value="ECO:0007669"/>
    <property type="project" value="InterPro"/>
</dbReference>
<feature type="region of interest" description="Disordered" evidence="1">
    <location>
        <begin position="112"/>
        <end position="148"/>
    </location>
</feature>